<dbReference type="EMBL" id="FMHW01000002">
    <property type="protein sequence ID" value="SCL39426.1"/>
    <property type="molecule type" value="Genomic_DNA"/>
</dbReference>
<dbReference type="RefSeq" id="WP_245730751.1">
    <property type="nucleotide sequence ID" value="NZ_FMHW01000002.1"/>
</dbReference>
<sequence length="97" mass="10591">MSPLRAGDLLHITRAASVQFVTPIAFRLIRVLDLPTFDGWLWLDGYQVDKKGDAVARREIFVQRAGLRKLPPSIPAPWPVSRGRPSRTGGGTAAGLS</sequence>
<dbReference type="AlphaFoldDB" id="A0A1C6TC82"/>
<feature type="compositionally biased region" description="Gly residues" evidence="1">
    <location>
        <begin position="88"/>
        <end position="97"/>
    </location>
</feature>
<keyword evidence="3" id="KW-1185">Reference proteome</keyword>
<dbReference type="STRING" id="145854.GA0074692_5359"/>
<reference evidence="3" key="1">
    <citation type="submission" date="2016-06" db="EMBL/GenBank/DDBJ databases">
        <authorList>
            <person name="Varghese N."/>
            <person name="Submissions Spin"/>
        </authorList>
    </citation>
    <scope>NUCLEOTIDE SEQUENCE [LARGE SCALE GENOMIC DNA]</scope>
    <source>
        <strain evidence="3">DSM 43817</strain>
    </source>
</reference>
<organism evidence="2 3">
    <name type="scientific">Micromonospora pallida</name>
    <dbReference type="NCBI Taxonomy" id="145854"/>
    <lineage>
        <taxon>Bacteria</taxon>
        <taxon>Bacillati</taxon>
        <taxon>Actinomycetota</taxon>
        <taxon>Actinomycetes</taxon>
        <taxon>Micromonosporales</taxon>
        <taxon>Micromonosporaceae</taxon>
        <taxon>Micromonospora</taxon>
    </lineage>
</organism>
<proteinExistence type="predicted"/>
<evidence type="ECO:0000256" key="1">
    <source>
        <dbReference type="SAM" id="MobiDB-lite"/>
    </source>
</evidence>
<evidence type="ECO:0000313" key="3">
    <source>
        <dbReference type="Proteomes" id="UP000198959"/>
    </source>
</evidence>
<feature type="region of interest" description="Disordered" evidence="1">
    <location>
        <begin position="73"/>
        <end position="97"/>
    </location>
</feature>
<name>A0A1C6TC82_9ACTN</name>
<dbReference type="Proteomes" id="UP000198959">
    <property type="component" value="Unassembled WGS sequence"/>
</dbReference>
<protein>
    <submittedName>
        <fullName evidence="2">Uncharacterized protein</fullName>
    </submittedName>
</protein>
<gene>
    <name evidence="2" type="ORF">GA0074692_5359</name>
</gene>
<accession>A0A1C6TC82</accession>
<evidence type="ECO:0000313" key="2">
    <source>
        <dbReference type="EMBL" id="SCL39426.1"/>
    </source>
</evidence>